<evidence type="ECO:0000313" key="2">
    <source>
        <dbReference type="EMBL" id="TQV92979.1"/>
    </source>
</evidence>
<dbReference type="OrthoDB" id="5135333at2759"/>
<dbReference type="EMBL" id="SPUK01000013">
    <property type="protein sequence ID" value="TQV92979.1"/>
    <property type="molecule type" value="Genomic_DNA"/>
</dbReference>
<dbReference type="InterPro" id="IPR010730">
    <property type="entry name" value="HET"/>
</dbReference>
<accession>A0A545VT70</accession>
<protein>
    <submittedName>
        <fullName evidence="2">Heterokaryon incompatibility protein</fullName>
    </submittedName>
</protein>
<organism evidence="2 3">
    <name type="scientific">Cordyceps javanica</name>
    <dbReference type="NCBI Taxonomy" id="43265"/>
    <lineage>
        <taxon>Eukaryota</taxon>
        <taxon>Fungi</taxon>
        <taxon>Dikarya</taxon>
        <taxon>Ascomycota</taxon>
        <taxon>Pezizomycotina</taxon>
        <taxon>Sordariomycetes</taxon>
        <taxon>Hypocreomycetidae</taxon>
        <taxon>Hypocreales</taxon>
        <taxon>Cordycipitaceae</taxon>
        <taxon>Cordyceps</taxon>
    </lineage>
</organism>
<comment type="caution">
    <text evidence="2">The sequence shown here is derived from an EMBL/GenBank/DDBJ whole genome shotgun (WGS) entry which is preliminary data.</text>
</comment>
<proteinExistence type="predicted"/>
<dbReference type="Proteomes" id="UP000315783">
    <property type="component" value="Unassembled WGS sequence"/>
</dbReference>
<sequence length="818" mass="92839">MASSTPLESRCQEEALGQPCETCELILQFLHGSDSEQNYGELGSFEELTSGKCKKHARFIRSYVPLYNNSVDRDFPYKTSDITLHKIHRKGAVLVFTDRVSRYETLTKAFSFLAPRKELEVGDDQPQGSSLVDVSPIRGLKIDSTSSKAFTVLAPRKELEAGDDQPQGSSWIDLNTIRGWMDVCYTRHKECARLTSSQQLREHCPSYLIDLKSFCLVKGSQAMSYWALSYVWGGVSQLLLSTTTVDMLQQPQSLHETNAQLQIPLTVRHAMALAKTLGSKYFWVDSLCIIQDDDDLRNVELSNMSSIFDRASVVIVAGNGSHANHGLPGLYNISSPRDLDESHVLDNGARIVELRLPAQNSRSLGASSLRKWKSRGWTFQESFFSRRKLFFYDGHVGWECSRQCGLEGLGSETTRAMTDISIEHSLNYQLSRIQRHRQFVGEVWQIDGVIANIADFNAREFTYPEDALDAFSGIASFWHSKSNGALGFVSGLPLPFFSLSLLWHDGAANTRREPSKGRPGYCLPSWSWVGWENANPVKYWDSVTLCQVQFRNIGKVSSWRDKVNSSVQWQAHAAINRRENIDLSDKWALIRDRYINNVTEPVPTGWTRHTLSPEHSQEICEKHIRRLLDSDWGSRDIDNNVCHPVCYYSHKSDPHGKYLFPRPVSRVSEKQRHSHIQLISCNTLRVYLTVGVLLKNYGRKGHTCELHDKDGELVGALDCLHVLLPDGQAGFYPSPGSEVELVEVAHGTKMLEPYTQRGEQDIPELREEDWPIEGSTYEYIWVLGIVWQQGIAYRDSIGRVMRDQWVKLKKDRIDLVLG</sequence>
<dbReference type="PANTHER" id="PTHR33112">
    <property type="entry name" value="DOMAIN PROTEIN, PUTATIVE-RELATED"/>
    <property type="match status" value="1"/>
</dbReference>
<evidence type="ECO:0000259" key="1">
    <source>
        <dbReference type="Pfam" id="PF06985"/>
    </source>
</evidence>
<keyword evidence="3" id="KW-1185">Reference proteome</keyword>
<dbReference type="STRING" id="43265.A0A545VT70"/>
<dbReference type="Pfam" id="PF06985">
    <property type="entry name" value="HET"/>
    <property type="match status" value="1"/>
</dbReference>
<evidence type="ECO:0000313" key="3">
    <source>
        <dbReference type="Proteomes" id="UP000315783"/>
    </source>
</evidence>
<dbReference type="AlphaFoldDB" id="A0A545VT70"/>
<gene>
    <name evidence="2" type="ORF">IF1G_08282</name>
</gene>
<feature type="domain" description="Heterokaryon incompatibility" evidence="1">
    <location>
        <begin position="225"/>
        <end position="381"/>
    </location>
</feature>
<dbReference type="PANTHER" id="PTHR33112:SF12">
    <property type="entry name" value="HETEROKARYON INCOMPATIBILITY DOMAIN-CONTAINING PROTEIN"/>
    <property type="match status" value="1"/>
</dbReference>
<name>A0A545VT70_9HYPO</name>
<reference evidence="2 3" key="1">
    <citation type="journal article" date="2019" name="Appl. Microbiol. Biotechnol.">
        <title>Genome sequence of Isaria javanica and comparative genome analysis insights into family S53 peptidase evolution in fungal entomopathogens.</title>
        <authorList>
            <person name="Lin R."/>
            <person name="Zhang X."/>
            <person name="Xin B."/>
            <person name="Zou M."/>
            <person name="Gao Y."/>
            <person name="Qin F."/>
            <person name="Hu Q."/>
            <person name="Xie B."/>
            <person name="Cheng X."/>
        </authorList>
    </citation>
    <scope>NUCLEOTIDE SEQUENCE [LARGE SCALE GENOMIC DNA]</scope>
    <source>
        <strain evidence="2 3">IJ1G</strain>
    </source>
</reference>